<dbReference type="WBParaSite" id="PTRK_0001131500.1">
    <property type="protein sequence ID" value="PTRK_0001131500.1"/>
    <property type="gene ID" value="PTRK_0001131500"/>
</dbReference>
<reference evidence="3" key="1">
    <citation type="submission" date="2017-02" db="UniProtKB">
        <authorList>
            <consortium name="WormBaseParasite"/>
        </authorList>
    </citation>
    <scope>IDENTIFICATION</scope>
</reference>
<dbReference type="PANTHER" id="PTHR34401:SF7">
    <property type="entry name" value="EXTRACELLULAR MEMBRANE PROTEIN, CFEM DOMAIN PROTEIN"/>
    <property type="match status" value="1"/>
</dbReference>
<proteinExistence type="predicted"/>
<feature type="chain" id="PRO_5005892145" evidence="1">
    <location>
        <begin position="20"/>
        <end position="229"/>
    </location>
</feature>
<dbReference type="AlphaFoldDB" id="A0A0N4ZS33"/>
<organism evidence="2 3">
    <name type="scientific">Parastrongyloides trichosuri</name>
    <name type="common">Possum-specific nematode worm</name>
    <dbReference type="NCBI Taxonomy" id="131310"/>
    <lineage>
        <taxon>Eukaryota</taxon>
        <taxon>Metazoa</taxon>
        <taxon>Ecdysozoa</taxon>
        <taxon>Nematoda</taxon>
        <taxon>Chromadorea</taxon>
        <taxon>Rhabditida</taxon>
        <taxon>Tylenchina</taxon>
        <taxon>Panagrolaimomorpha</taxon>
        <taxon>Strongyloidoidea</taxon>
        <taxon>Strongyloididae</taxon>
        <taxon>Parastrongyloides</taxon>
    </lineage>
</organism>
<evidence type="ECO:0000313" key="3">
    <source>
        <dbReference type="WBParaSite" id="PTRK_0001131500.1"/>
    </source>
</evidence>
<name>A0A0N4ZS33_PARTI</name>
<feature type="signal peptide" evidence="1">
    <location>
        <begin position="1"/>
        <end position="19"/>
    </location>
</feature>
<evidence type="ECO:0000313" key="2">
    <source>
        <dbReference type="Proteomes" id="UP000038045"/>
    </source>
</evidence>
<protein>
    <submittedName>
        <fullName evidence="3">DUF19 domain-containing protein</fullName>
    </submittedName>
</protein>
<sequence length="229" mass="24860">MKILVILVSLVIGCMVIKGQIPNGFTSVQQCRCNDIDQCSEELQKRTDKCKKETTCINLLKNIGDSDKIIACLDKEKEFAIQMDACVKRKIGALGCSNENSPGNLTVPLIPVMPQGDGSGVDLSNDETFVAAPATSQMQGPAELGQFVMCVEECSVVEPINIIPKKHRSKRSPVSCAFLLKCALAPPDEKANQAFKECEIENNFNEKNRAKESCECLKSAGVKSLSCNA</sequence>
<keyword evidence="2" id="KW-1185">Reference proteome</keyword>
<keyword evidence="1" id="KW-0732">Signal</keyword>
<accession>A0A0N4ZS33</accession>
<evidence type="ECO:0000256" key="1">
    <source>
        <dbReference type="SAM" id="SignalP"/>
    </source>
</evidence>
<dbReference type="Proteomes" id="UP000038045">
    <property type="component" value="Unplaced"/>
</dbReference>
<dbReference type="PANTHER" id="PTHR34401">
    <property type="entry name" value="PROTEIN CBG12388-RELATED"/>
    <property type="match status" value="1"/>
</dbReference>